<name>A0AA38P423_9AGAR</name>
<keyword evidence="2" id="KW-1185">Reference proteome</keyword>
<gene>
    <name evidence="1" type="ORF">F5878DRAFT_542321</name>
</gene>
<dbReference type="Pfam" id="PF01828">
    <property type="entry name" value="Peptidase_A4"/>
    <property type="match status" value="1"/>
</dbReference>
<dbReference type="Gene3D" id="2.60.120.700">
    <property type="entry name" value="Peptidase G1"/>
    <property type="match status" value="1"/>
</dbReference>
<dbReference type="EMBL" id="MU806364">
    <property type="protein sequence ID" value="KAJ3835923.1"/>
    <property type="molecule type" value="Genomic_DNA"/>
</dbReference>
<dbReference type="PANTHER" id="PTHR37536">
    <property type="entry name" value="PUTATIVE (AFU_ORTHOLOGUE AFUA_3G02970)-RELATED"/>
    <property type="match status" value="1"/>
</dbReference>
<dbReference type="InterPro" id="IPR013320">
    <property type="entry name" value="ConA-like_dom_sf"/>
</dbReference>
<evidence type="ECO:0000313" key="2">
    <source>
        <dbReference type="Proteomes" id="UP001163846"/>
    </source>
</evidence>
<dbReference type="InterPro" id="IPR000250">
    <property type="entry name" value="Peptidase_G1"/>
</dbReference>
<protein>
    <submittedName>
        <fullName evidence="1">Peptidase G1</fullName>
    </submittedName>
</protein>
<dbReference type="AlphaFoldDB" id="A0AA38P423"/>
<dbReference type="SUPFAM" id="SSF49899">
    <property type="entry name" value="Concanavalin A-like lectins/glucanases"/>
    <property type="match status" value="1"/>
</dbReference>
<accession>A0AA38P423</accession>
<dbReference type="Proteomes" id="UP001163846">
    <property type="component" value="Unassembled WGS sequence"/>
</dbReference>
<sequence>MSPPRTSKGLSADLSWSGVAVLRPATGERFTSVSGEFTIPHLAHDPPPPEERHVAFFVGVDGSGHEPASLLNAGIFCTVDTHGAVGCYVFAHWFPEWIRLDHGPDPLEVVPGNHIEVVVQFALDDREGMVTIKNISKGTETTRRMQNATPVKGAQVEWMVSLPTFLNPDGSIYFSSGLADFGEVTFTHCYAKTDKGNTVDLSKPSLFYRIYSEGSKITDVNTSGGRAVSVSGGGVRGVQVSSLTVKYQGPGEGHINSH</sequence>
<dbReference type="CDD" id="cd13426">
    <property type="entry name" value="Peptidase_G1"/>
    <property type="match status" value="1"/>
</dbReference>
<dbReference type="PANTHER" id="PTHR37536:SF1">
    <property type="entry name" value="ASPERGILLOPEPSIN, PUTAITVE (AFU_ORTHOLOGUE AFUA_7G01200)"/>
    <property type="match status" value="1"/>
</dbReference>
<reference evidence="1" key="1">
    <citation type="submission" date="2022-08" db="EMBL/GenBank/DDBJ databases">
        <authorList>
            <consortium name="DOE Joint Genome Institute"/>
            <person name="Min B."/>
            <person name="Riley R."/>
            <person name="Sierra-Patev S."/>
            <person name="Naranjo-Ortiz M."/>
            <person name="Looney B."/>
            <person name="Konkel Z."/>
            <person name="Slot J.C."/>
            <person name="Sakamoto Y."/>
            <person name="Steenwyk J.L."/>
            <person name="Rokas A."/>
            <person name="Carro J."/>
            <person name="Camarero S."/>
            <person name="Ferreira P."/>
            <person name="Molpeceres G."/>
            <person name="Ruiz-Duenas F.J."/>
            <person name="Serrano A."/>
            <person name="Henrissat B."/>
            <person name="Drula E."/>
            <person name="Hughes K.W."/>
            <person name="Mata J.L."/>
            <person name="Ishikawa N.K."/>
            <person name="Vargas-Isla R."/>
            <person name="Ushijima S."/>
            <person name="Smith C.A."/>
            <person name="Ahrendt S."/>
            <person name="Andreopoulos W."/>
            <person name="He G."/>
            <person name="Labutti K."/>
            <person name="Lipzen A."/>
            <person name="Ng V."/>
            <person name="Sandor L."/>
            <person name="Barry K."/>
            <person name="Martinez A.T."/>
            <person name="Xiao Y."/>
            <person name="Gibbons J.G."/>
            <person name="Terashima K."/>
            <person name="Hibbett D.S."/>
            <person name="Grigoriev I.V."/>
        </authorList>
    </citation>
    <scope>NUCLEOTIDE SEQUENCE</scope>
    <source>
        <strain evidence="1">TFB9207</strain>
    </source>
</reference>
<proteinExistence type="predicted"/>
<evidence type="ECO:0000313" key="1">
    <source>
        <dbReference type="EMBL" id="KAJ3835923.1"/>
    </source>
</evidence>
<dbReference type="InterPro" id="IPR038656">
    <property type="entry name" value="Peptidase_G1_sf"/>
</dbReference>
<dbReference type="GO" id="GO:0006508">
    <property type="term" value="P:proteolysis"/>
    <property type="evidence" value="ECO:0007669"/>
    <property type="project" value="InterPro"/>
</dbReference>
<dbReference type="GO" id="GO:0070007">
    <property type="term" value="F:glutamic-type endopeptidase activity"/>
    <property type="evidence" value="ECO:0007669"/>
    <property type="project" value="InterPro"/>
</dbReference>
<comment type="caution">
    <text evidence="1">The sequence shown here is derived from an EMBL/GenBank/DDBJ whole genome shotgun (WGS) entry which is preliminary data.</text>
</comment>
<organism evidence="1 2">
    <name type="scientific">Lentinula raphanica</name>
    <dbReference type="NCBI Taxonomy" id="153919"/>
    <lineage>
        <taxon>Eukaryota</taxon>
        <taxon>Fungi</taxon>
        <taxon>Dikarya</taxon>
        <taxon>Basidiomycota</taxon>
        <taxon>Agaricomycotina</taxon>
        <taxon>Agaricomycetes</taxon>
        <taxon>Agaricomycetidae</taxon>
        <taxon>Agaricales</taxon>
        <taxon>Marasmiineae</taxon>
        <taxon>Omphalotaceae</taxon>
        <taxon>Lentinula</taxon>
    </lineage>
</organism>